<dbReference type="GeneID" id="28762711"/>
<evidence type="ECO:0000256" key="1">
    <source>
        <dbReference type="SAM" id="MobiDB-lite"/>
    </source>
</evidence>
<evidence type="ECO:0000313" key="2">
    <source>
        <dbReference type="EMBL" id="OAG01443.1"/>
    </source>
</evidence>
<organism evidence="2 3">
    <name type="scientific">Paraphaeosphaeria sporulosa</name>
    <dbReference type="NCBI Taxonomy" id="1460663"/>
    <lineage>
        <taxon>Eukaryota</taxon>
        <taxon>Fungi</taxon>
        <taxon>Dikarya</taxon>
        <taxon>Ascomycota</taxon>
        <taxon>Pezizomycotina</taxon>
        <taxon>Dothideomycetes</taxon>
        <taxon>Pleosporomycetidae</taxon>
        <taxon>Pleosporales</taxon>
        <taxon>Massarineae</taxon>
        <taxon>Didymosphaeriaceae</taxon>
        <taxon>Paraphaeosphaeria</taxon>
    </lineage>
</organism>
<dbReference type="EMBL" id="KV441557">
    <property type="protein sequence ID" value="OAG01443.1"/>
    <property type="molecule type" value="Genomic_DNA"/>
</dbReference>
<dbReference type="AlphaFoldDB" id="A0A177C1C6"/>
<feature type="region of interest" description="Disordered" evidence="1">
    <location>
        <begin position="1"/>
        <end position="48"/>
    </location>
</feature>
<proteinExistence type="predicted"/>
<gene>
    <name evidence="2" type="ORF">CC84DRAFT_1167644</name>
</gene>
<dbReference type="Proteomes" id="UP000077069">
    <property type="component" value="Unassembled WGS sequence"/>
</dbReference>
<dbReference type="OrthoDB" id="10369355at2759"/>
<keyword evidence="3" id="KW-1185">Reference proteome</keyword>
<feature type="compositionally biased region" description="Basic and acidic residues" evidence="1">
    <location>
        <begin position="247"/>
        <end position="276"/>
    </location>
</feature>
<dbReference type="InParanoid" id="A0A177C1C6"/>
<reference evidence="2 3" key="1">
    <citation type="submission" date="2016-05" db="EMBL/GenBank/DDBJ databases">
        <title>Comparative analysis of secretome profiles of manganese(II)-oxidizing ascomycete fungi.</title>
        <authorList>
            <consortium name="DOE Joint Genome Institute"/>
            <person name="Zeiner C.A."/>
            <person name="Purvine S.O."/>
            <person name="Zink E.M."/>
            <person name="Wu S."/>
            <person name="Pasa-Tolic L."/>
            <person name="Chaput D.L."/>
            <person name="Haridas S."/>
            <person name="Grigoriev I.V."/>
            <person name="Santelli C.M."/>
            <person name="Hansel C.M."/>
        </authorList>
    </citation>
    <scope>NUCLEOTIDE SEQUENCE [LARGE SCALE GENOMIC DNA]</scope>
    <source>
        <strain evidence="2 3">AP3s5-JAC2a</strain>
    </source>
</reference>
<feature type="compositionally biased region" description="Basic and acidic residues" evidence="1">
    <location>
        <begin position="288"/>
        <end position="298"/>
    </location>
</feature>
<feature type="region of interest" description="Disordered" evidence="1">
    <location>
        <begin position="213"/>
        <end position="298"/>
    </location>
</feature>
<sequence>MHRPMEPSPLRHSKDFLSPHGSTRTLGSVTSRRSQRSASTRHYGSHLSTIPSRSNISVFSPPFSPPLNPALHTRPLRLSSLHVLPHHPYPHGHYHQHSHITVGTVHSVQHYPRGPFKSGCPACGVDPVVLFPRHPWDQKHRQPWWEHLKEEYDFVKPYIEWQRRDKYLRTQRRRKEGKLLRQRFKLRTLKKTWKVELKRFGWKLLGWKNWEPDKERSRQRPQQQQQQPPEPTFNLLVTGGEDSNATQDDRDIQGHEARQELLGESEARTDGERADTSDAGNCLRGLAGKHESKSTSKC</sequence>
<accession>A0A177C1C6</accession>
<feature type="compositionally biased region" description="Low complexity" evidence="1">
    <location>
        <begin position="28"/>
        <end position="41"/>
    </location>
</feature>
<dbReference type="RefSeq" id="XP_018031808.1">
    <property type="nucleotide sequence ID" value="XM_018179225.1"/>
</dbReference>
<evidence type="ECO:0000313" key="3">
    <source>
        <dbReference type="Proteomes" id="UP000077069"/>
    </source>
</evidence>
<protein>
    <submittedName>
        <fullName evidence="2">Uncharacterized protein</fullName>
    </submittedName>
</protein>
<name>A0A177C1C6_9PLEO</name>